<dbReference type="InterPro" id="IPR013491">
    <property type="entry name" value="Tape_meas_N"/>
</dbReference>
<protein>
    <submittedName>
        <fullName evidence="2">Tape measure protein</fullName>
    </submittedName>
</protein>
<reference evidence="2" key="1">
    <citation type="submission" date="2020-08" db="EMBL/GenBank/DDBJ databases">
        <title>Complete genome sequence of Weissella confusa strain FS54 provides insights into metabolic potential.</title>
        <authorList>
            <person name="Fhoula I."/>
            <person name="Najjari A."/>
            <person name="Lekired A."/>
            <person name="Bessrour-Aouam N."/>
            <person name="Jaballah S."/>
            <person name="Klibi N."/>
            <person name="Ouzari H.-I."/>
        </authorList>
    </citation>
    <scope>NUCLEOTIDE SEQUENCE</scope>
    <source>
        <strain evidence="2">FS54</strain>
    </source>
</reference>
<name>A0A923SN36_WEICO</name>
<dbReference type="AlphaFoldDB" id="A0A923SN36"/>
<dbReference type="Proteomes" id="UP000650485">
    <property type="component" value="Unassembled WGS sequence"/>
</dbReference>
<feature type="coiled-coil region" evidence="1">
    <location>
        <begin position="392"/>
        <end position="444"/>
    </location>
</feature>
<dbReference type="EMBL" id="JACSZT010000005">
    <property type="protein sequence ID" value="MBC6498529.1"/>
    <property type="molecule type" value="Genomic_DNA"/>
</dbReference>
<proteinExistence type="predicted"/>
<evidence type="ECO:0000256" key="1">
    <source>
        <dbReference type="SAM" id="Coils"/>
    </source>
</evidence>
<keyword evidence="1" id="KW-0175">Coiled coil</keyword>
<evidence type="ECO:0000313" key="3">
    <source>
        <dbReference type="Proteomes" id="UP000650485"/>
    </source>
</evidence>
<organism evidence="2 3">
    <name type="scientific">Weissella confusa</name>
    <name type="common">Lactobacillus confusus</name>
    <dbReference type="NCBI Taxonomy" id="1583"/>
    <lineage>
        <taxon>Bacteria</taxon>
        <taxon>Bacillati</taxon>
        <taxon>Bacillota</taxon>
        <taxon>Bacilli</taxon>
        <taxon>Lactobacillales</taxon>
        <taxon>Lactobacillaceae</taxon>
        <taxon>Weissella</taxon>
    </lineage>
</organism>
<sequence>MYFSGFFQSNNDFLKNMSKSLDGKEVETAFDHVGDSANKAVNTISNAFSKTFKGTKNPVADIANGVADHATSMGKSRDEINKLATDGKLSMDDLSKAIETMSDAKPYALDNYYTTLDGFSNHLEEKYKSLSGKITYGLTKSAEGAKTLSDAFVNLGRATGQSDESLQGIIKKFSQVNASGKITTGSLTKMEKSLPGFNAALDIKSKFTGAMKAGVEYNKEMQSLSVSMDNFTNGDDKLSKALIGNVKALKEESGYATDTLSLLTKKTTGAKIAEATNKIKALNNTEIKPDVSGITSTKAQLKNLNDVLSSTHRRFKSVLMGNIVATGITSTLSTNARVKRLEAEGKTEEANKAQIDGLSSVQSKYTKILEIQKNELEKLGASGDKNSKAYKLQELRVEHRQEQSEVNRSTEAGEATYQKYASQITQAESKLASLNAQTEKAQKYYDYQKSGLAELNDEIKRSNDLTEIGLNTNKAAESLSQLKSAVKDSTNEWKQMESQLKSSGDVLGASEAKYKGLSQSVEAQKDVLQKFKDAMQNLHWSLDEIEESDYAELMEVMNASENDKMQNPDAMMNLYQSLG</sequence>
<accession>A0A923SN36</accession>
<gene>
    <name evidence="2" type="ORF">H7R52_07015</name>
</gene>
<dbReference type="NCBIfam" id="TIGR02675">
    <property type="entry name" value="tape_meas_nterm"/>
    <property type="match status" value="1"/>
</dbReference>
<comment type="caution">
    <text evidence="2">The sequence shown here is derived from an EMBL/GenBank/DDBJ whole genome shotgun (WGS) entry which is preliminary data.</text>
</comment>
<evidence type="ECO:0000313" key="2">
    <source>
        <dbReference type="EMBL" id="MBC6498529.1"/>
    </source>
</evidence>